<name>A0ABS9KZQ6_9BACT</name>
<dbReference type="Proteomes" id="UP001165367">
    <property type="component" value="Unassembled WGS sequence"/>
</dbReference>
<keyword evidence="3" id="KW-1185">Reference proteome</keyword>
<dbReference type="RefSeq" id="WP_237876643.1">
    <property type="nucleotide sequence ID" value="NZ_JAKLTR010000026.1"/>
</dbReference>
<reference evidence="2" key="1">
    <citation type="submission" date="2022-01" db="EMBL/GenBank/DDBJ databases">
        <authorList>
            <person name="Jo J.-H."/>
            <person name="Im W.-T."/>
        </authorList>
    </citation>
    <scope>NUCLEOTIDE SEQUENCE</scope>
    <source>
        <strain evidence="2">NA20</strain>
    </source>
</reference>
<sequence>MITSKMKTVKADLSTLITLTLIMVSTAFTSCEKIKGEGPVATQERAVQPFHSVTAGVSGHITYTVSPSYKVELQAQKNILDILETFVSADELIIKFKNGVNVRSHEEIVINISGPTPGSVSLSGDASFDLPDAIAGDRLRLRVSGSGDIEVKQASLTDKLEATITGSGNINVRQGTVKQADLRISGSGNIDGTGLSALQADAEISGSGNIRVKASDKLNARISGSGSIYYLGTPQVTTSVSGSGSVRPL</sequence>
<dbReference type="PANTHER" id="PTHR39200:SF1">
    <property type="entry name" value="AUTO-TRANSPORTER ADHESIN HEAD GIN DOMAIN-CONTAINING PROTEIN-RELATED"/>
    <property type="match status" value="1"/>
</dbReference>
<organism evidence="2 3">
    <name type="scientific">Terrimonas ginsenosidimutans</name>
    <dbReference type="NCBI Taxonomy" id="2908004"/>
    <lineage>
        <taxon>Bacteria</taxon>
        <taxon>Pseudomonadati</taxon>
        <taxon>Bacteroidota</taxon>
        <taxon>Chitinophagia</taxon>
        <taxon>Chitinophagales</taxon>
        <taxon>Chitinophagaceae</taxon>
        <taxon>Terrimonas</taxon>
    </lineage>
</organism>
<evidence type="ECO:0000313" key="3">
    <source>
        <dbReference type="Proteomes" id="UP001165367"/>
    </source>
</evidence>
<dbReference type="EMBL" id="JAKLTR010000026">
    <property type="protein sequence ID" value="MCG2617809.1"/>
    <property type="molecule type" value="Genomic_DNA"/>
</dbReference>
<dbReference type="PANTHER" id="PTHR39200">
    <property type="entry name" value="HYPOTHETICAL EXPORTED PROTEIN"/>
    <property type="match status" value="1"/>
</dbReference>
<proteinExistence type="predicted"/>
<protein>
    <submittedName>
        <fullName evidence="2">DUF2807 domain-containing protein</fullName>
    </submittedName>
</protein>
<dbReference type="Pfam" id="PF10988">
    <property type="entry name" value="DUF2807"/>
    <property type="match status" value="1"/>
</dbReference>
<evidence type="ECO:0000259" key="1">
    <source>
        <dbReference type="Pfam" id="PF10988"/>
    </source>
</evidence>
<dbReference type="PROSITE" id="PS51257">
    <property type="entry name" value="PROKAR_LIPOPROTEIN"/>
    <property type="match status" value="1"/>
</dbReference>
<evidence type="ECO:0000313" key="2">
    <source>
        <dbReference type="EMBL" id="MCG2617809.1"/>
    </source>
</evidence>
<dbReference type="Gene3D" id="2.160.20.120">
    <property type="match status" value="1"/>
</dbReference>
<comment type="caution">
    <text evidence="2">The sequence shown here is derived from an EMBL/GenBank/DDBJ whole genome shotgun (WGS) entry which is preliminary data.</text>
</comment>
<gene>
    <name evidence="2" type="ORF">LZZ85_26145</name>
</gene>
<feature type="domain" description="Putative auto-transporter adhesin head GIN" evidence="1">
    <location>
        <begin position="50"/>
        <end position="234"/>
    </location>
</feature>
<dbReference type="InterPro" id="IPR021255">
    <property type="entry name" value="DUF2807"/>
</dbReference>
<accession>A0ABS9KZQ6</accession>